<keyword evidence="3" id="KW-1185">Reference proteome</keyword>
<proteinExistence type="predicted"/>
<dbReference type="EMBL" id="CABIJS010000611">
    <property type="protein sequence ID" value="VUZ54254.1"/>
    <property type="molecule type" value="Genomic_DNA"/>
</dbReference>
<evidence type="ECO:0000313" key="3">
    <source>
        <dbReference type="Proteomes" id="UP000321570"/>
    </source>
</evidence>
<dbReference type="AlphaFoldDB" id="A0A564Z645"/>
<evidence type="ECO:0000313" key="2">
    <source>
        <dbReference type="EMBL" id="VUZ54254.1"/>
    </source>
</evidence>
<feature type="region of interest" description="Disordered" evidence="1">
    <location>
        <begin position="1"/>
        <end position="22"/>
    </location>
</feature>
<evidence type="ECO:0000256" key="1">
    <source>
        <dbReference type="SAM" id="MobiDB-lite"/>
    </source>
</evidence>
<organism evidence="2 3">
    <name type="scientific">Hymenolepis diminuta</name>
    <name type="common">Rat tapeworm</name>
    <dbReference type="NCBI Taxonomy" id="6216"/>
    <lineage>
        <taxon>Eukaryota</taxon>
        <taxon>Metazoa</taxon>
        <taxon>Spiralia</taxon>
        <taxon>Lophotrochozoa</taxon>
        <taxon>Platyhelminthes</taxon>
        <taxon>Cestoda</taxon>
        <taxon>Eucestoda</taxon>
        <taxon>Cyclophyllidea</taxon>
        <taxon>Hymenolepididae</taxon>
        <taxon>Hymenolepis</taxon>
    </lineage>
</organism>
<reference evidence="2 3" key="1">
    <citation type="submission" date="2019-07" db="EMBL/GenBank/DDBJ databases">
        <authorList>
            <person name="Jastrzebski P J."/>
            <person name="Paukszto L."/>
            <person name="Jastrzebski P J."/>
        </authorList>
    </citation>
    <scope>NUCLEOTIDE SEQUENCE [LARGE SCALE GENOMIC DNA]</scope>
    <source>
        <strain evidence="2 3">WMS-il1</strain>
    </source>
</reference>
<name>A0A564Z645_HYMDI</name>
<accession>A0A564Z645</accession>
<sequence length="170" mass="19282">MAAISTTWRPKRPSVSRSQTTQTKRVLDPLTIPIEPDIQKISTILETVIFIKSPIVYETCLGKYTQITISGVSGINGGQYNRKCWPPRIEEIPHTPHITPFYPNLNKFLNLTKRDCRDKPVNHSVSRSISTNGKPVEAGVCRLSPTRYKISRDELQHMLDLGIIRRSSNN</sequence>
<protein>
    <submittedName>
        <fullName evidence="2">Uncharacterized protein</fullName>
    </submittedName>
</protein>
<gene>
    <name evidence="2" type="ORF">WMSIL1_LOCUS12334</name>
</gene>
<dbReference type="Proteomes" id="UP000321570">
    <property type="component" value="Unassembled WGS sequence"/>
</dbReference>